<dbReference type="PANTHER" id="PTHR23502">
    <property type="entry name" value="MAJOR FACILITATOR SUPERFAMILY"/>
    <property type="match status" value="1"/>
</dbReference>
<keyword evidence="6 9" id="KW-0472">Membrane</keyword>
<dbReference type="GO" id="GO:0022857">
    <property type="term" value="F:transmembrane transporter activity"/>
    <property type="evidence" value="ECO:0007669"/>
    <property type="project" value="InterPro"/>
</dbReference>
<protein>
    <recommendedName>
        <fullName evidence="10">Major facilitator superfamily (MFS) profile domain-containing protein</fullName>
    </recommendedName>
</protein>
<evidence type="ECO:0000256" key="5">
    <source>
        <dbReference type="ARBA" id="ARBA00022989"/>
    </source>
</evidence>
<keyword evidence="5 9" id="KW-1133">Transmembrane helix</keyword>
<organism evidence="11 12">
    <name type="scientific">Cytospora schulzeri</name>
    <dbReference type="NCBI Taxonomy" id="448051"/>
    <lineage>
        <taxon>Eukaryota</taxon>
        <taxon>Fungi</taxon>
        <taxon>Dikarya</taxon>
        <taxon>Ascomycota</taxon>
        <taxon>Pezizomycotina</taxon>
        <taxon>Sordariomycetes</taxon>
        <taxon>Sordariomycetidae</taxon>
        <taxon>Diaporthales</taxon>
        <taxon>Cytosporaceae</taxon>
        <taxon>Cytospora</taxon>
    </lineage>
</organism>
<gene>
    <name evidence="11" type="ORF">VMCG_09302</name>
</gene>
<feature type="transmembrane region" description="Helical" evidence="9">
    <location>
        <begin position="490"/>
        <end position="511"/>
    </location>
</feature>
<feature type="transmembrane region" description="Helical" evidence="9">
    <location>
        <begin position="558"/>
        <end position="578"/>
    </location>
</feature>
<dbReference type="InterPro" id="IPR036259">
    <property type="entry name" value="MFS_trans_sf"/>
</dbReference>
<comment type="subcellular location">
    <subcellularLocation>
        <location evidence="1">Cell membrane</location>
        <topology evidence="1">Multi-pass membrane protein</topology>
    </subcellularLocation>
</comment>
<dbReference type="GO" id="GO:0140115">
    <property type="term" value="P:export across plasma membrane"/>
    <property type="evidence" value="ECO:0007669"/>
    <property type="project" value="UniProtKB-ARBA"/>
</dbReference>
<feature type="transmembrane region" description="Helical" evidence="9">
    <location>
        <begin position="259"/>
        <end position="278"/>
    </location>
</feature>
<evidence type="ECO:0000256" key="9">
    <source>
        <dbReference type="SAM" id="Phobius"/>
    </source>
</evidence>
<sequence length="673" mass="73240">MSFHPSSVARDPRQGSPLPGDRTSQLTVWPSPLQQDQQQGDVENMRSGIYDRNSQRTSTFDAEAAASKMSFYVGDGLLPQSPRVPDHWTGQSGLTEDRKSRQGKRNTWIQSVLMDVEDGAASVWEGNFDVEKRRSFATRASGGSDRSWYRASISTEKFGFPRPRDPLTQEQIIKADPAGGLVTYDVLMYSFPGDGTPGDPFMISWLENDAANPLNFSKGKKWLNAMILAVAVWTVSVASSGFSQGTSDIETEFNVDGTVALMLTSAFVLGFAVGALVLSPMSEVYGRRELYIWTYAAFVILSGLIGLLNSAPLLILLRFLGGIAGSFTQAVAPAVIADMFTADDRGFVLALFTLAGLMGQMLGPIFCGFLDAAFGWRSLAVFIAGLAAPTWIAMTFTFPETYAPVLLRRRAAKMESIMGKSHLVGGVGEEKTMMSQLKVGALRPWLLLFFEPIVALLSLFLSVVQGTMFLLFAAYPIVFQTTRGWRQGIASLPFLAVAFGIIISLFYAALFDQKRYAKLVAKTPGRVPPEGRLPPAVLGSVALPIGLFWFAWTNSPSTFWLISVSAGTFIGFGMVLLYMSLTNYIVDAYLGYAASALAATTVVRSIAAAVFPLFTSSMYKSLGIHWASSVPGFLSVVFVPCLLAFYKWGHTIRSKTRFAQEAARMAEAMSGGK</sequence>
<evidence type="ECO:0000256" key="2">
    <source>
        <dbReference type="ARBA" id="ARBA00022448"/>
    </source>
</evidence>
<evidence type="ECO:0000256" key="1">
    <source>
        <dbReference type="ARBA" id="ARBA00004651"/>
    </source>
</evidence>
<dbReference type="AlphaFoldDB" id="A0A423VMG8"/>
<evidence type="ECO:0000256" key="6">
    <source>
        <dbReference type="ARBA" id="ARBA00023136"/>
    </source>
</evidence>
<feature type="region of interest" description="Disordered" evidence="8">
    <location>
        <begin position="1"/>
        <end position="41"/>
    </location>
</feature>
<feature type="compositionally biased region" description="Polar residues" evidence="8">
    <location>
        <begin position="22"/>
        <end position="41"/>
    </location>
</feature>
<dbReference type="CDD" id="cd17323">
    <property type="entry name" value="MFS_Tpo1_MDR_like"/>
    <property type="match status" value="1"/>
</dbReference>
<keyword evidence="4 9" id="KW-0812">Transmembrane</keyword>
<feature type="domain" description="Major facilitator superfamily (MFS) profile" evidence="10">
    <location>
        <begin position="224"/>
        <end position="647"/>
    </location>
</feature>
<dbReference type="EMBL" id="LKEA01000051">
    <property type="protein sequence ID" value="ROV92206.1"/>
    <property type="molecule type" value="Genomic_DNA"/>
</dbReference>
<evidence type="ECO:0000259" key="10">
    <source>
        <dbReference type="PROSITE" id="PS50850"/>
    </source>
</evidence>
<feature type="transmembrane region" description="Helical" evidence="9">
    <location>
        <begin position="222"/>
        <end position="239"/>
    </location>
</feature>
<dbReference type="Gene3D" id="1.20.1250.20">
    <property type="entry name" value="MFS general substrate transporter like domains"/>
    <property type="match status" value="1"/>
</dbReference>
<feature type="transmembrane region" description="Helical" evidence="9">
    <location>
        <begin position="315"/>
        <end position="336"/>
    </location>
</feature>
<feature type="transmembrane region" description="Helical" evidence="9">
    <location>
        <begin position="626"/>
        <end position="646"/>
    </location>
</feature>
<feature type="transmembrane region" description="Helical" evidence="9">
    <location>
        <begin position="290"/>
        <end position="309"/>
    </location>
</feature>
<dbReference type="GO" id="GO:0005886">
    <property type="term" value="C:plasma membrane"/>
    <property type="evidence" value="ECO:0007669"/>
    <property type="project" value="UniProtKB-SubCell"/>
</dbReference>
<dbReference type="PROSITE" id="PS50850">
    <property type="entry name" value="MFS"/>
    <property type="match status" value="1"/>
</dbReference>
<name>A0A423VMG8_9PEZI</name>
<reference evidence="11 12" key="1">
    <citation type="submission" date="2015-09" db="EMBL/GenBank/DDBJ databases">
        <title>Host preference determinants of Valsa canker pathogens revealed by comparative genomics.</title>
        <authorList>
            <person name="Yin Z."/>
            <person name="Huang L."/>
        </authorList>
    </citation>
    <scope>NUCLEOTIDE SEQUENCE [LARGE SCALE GENOMIC DNA]</scope>
    <source>
        <strain evidence="11 12">03-1</strain>
    </source>
</reference>
<keyword evidence="3" id="KW-1003">Cell membrane</keyword>
<accession>A0A423VMG8</accession>
<evidence type="ECO:0000256" key="8">
    <source>
        <dbReference type="SAM" id="MobiDB-lite"/>
    </source>
</evidence>
<dbReference type="PANTHER" id="PTHR23502:SF186">
    <property type="entry name" value="MAJOR FACILITATOR SUPERFAMILY (MFS) PROFILE DOMAIN-CONTAINING PROTEIN"/>
    <property type="match status" value="1"/>
</dbReference>
<evidence type="ECO:0000256" key="3">
    <source>
        <dbReference type="ARBA" id="ARBA00022475"/>
    </source>
</evidence>
<feature type="transmembrane region" description="Helical" evidence="9">
    <location>
        <begin position="445"/>
        <end position="478"/>
    </location>
</feature>
<evidence type="ECO:0000313" key="11">
    <source>
        <dbReference type="EMBL" id="ROV92206.1"/>
    </source>
</evidence>
<dbReference type="Pfam" id="PF07690">
    <property type="entry name" value="MFS_1"/>
    <property type="match status" value="1"/>
</dbReference>
<comment type="similarity">
    <text evidence="7">Belongs to the major facilitator superfamily. DHA1 family. Polyamines/proton antiporter (TC 2.A.1.2.16) subfamily.</text>
</comment>
<feature type="region of interest" description="Disordered" evidence="8">
    <location>
        <begin position="82"/>
        <end position="104"/>
    </location>
</feature>
<feature type="transmembrane region" description="Helical" evidence="9">
    <location>
        <begin position="590"/>
        <end position="614"/>
    </location>
</feature>
<dbReference type="Proteomes" id="UP000283895">
    <property type="component" value="Unassembled WGS sequence"/>
</dbReference>
<dbReference type="GO" id="GO:0042908">
    <property type="term" value="P:xenobiotic transport"/>
    <property type="evidence" value="ECO:0007669"/>
    <property type="project" value="UniProtKB-ARBA"/>
</dbReference>
<dbReference type="InterPro" id="IPR005829">
    <property type="entry name" value="Sugar_transporter_CS"/>
</dbReference>
<dbReference type="InterPro" id="IPR011701">
    <property type="entry name" value="MFS"/>
</dbReference>
<proteinExistence type="inferred from homology"/>
<dbReference type="FunFam" id="1.20.1250.20:FF:000011">
    <property type="entry name" value="MFS multidrug transporter, putative"/>
    <property type="match status" value="1"/>
</dbReference>
<dbReference type="PROSITE" id="PS00216">
    <property type="entry name" value="SUGAR_TRANSPORT_1"/>
    <property type="match status" value="1"/>
</dbReference>
<comment type="caution">
    <text evidence="11">The sequence shown here is derived from an EMBL/GenBank/DDBJ whole genome shotgun (WGS) entry which is preliminary data.</text>
</comment>
<evidence type="ECO:0000256" key="7">
    <source>
        <dbReference type="ARBA" id="ARBA00038459"/>
    </source>
</evidence>
<dbReference type="STRING" id="356882.A0A423VMG8"/>
<dbReference type="OrthoDB" id="5296287at2759"/>
<keyword evidence="2" id="KW-0813">Transport</keyword>
<feature type="transmembrane region" description="Helical" evidence="9">
    <location>
        <begin position="379"/>
        <end position="399"/>
    </location>
</feature>
<keyword evidence="12" id="KW-1185">Reference proteome</keyword>
<dbReference type="InterPro" id="IPR020846">
    <property type="entry name" value="MFS_dom"/>
</dbReference>
<evidence type="ECO:0000256" key="4">
    <source>
        <dbReference type="ARBA" id="ARBA00022692"/>
    </source>
</evidence>
<dbReference type="SUPFAM" id="SSF103473">
    <property type="entry name" value="MFS general substrate transporter"/>
    <property type="match status" value="1"/>
</dbReference>
<feature type="transmembrane region" description="Helical" evidence="9">
    <location>
        <begin position="348"/>
        <end position="373"/>
    </location>
</feature>
<evidence type="ECO:0000313" key="12">
    <source>
        <dbReference type="Proteomes" id="UP000283895"/>
    </source>
</evidence>